<organism evidence="1 2">
    <name type="scientific">Albidovulum litorale</name>
    <dbReference type="NCBI Taxonomy" id="2984134"/>
    <lineage>
        <taxon>Bacteria</taxon>
        <taxon>Pseudomonadati</taxon>
        <taxon>Pseudomonadota</taxon>
        <taxon>Alphaproteobacteria</taxon>
        <taxon>Rhodobacterales</taxon>
        <taxon>Paracoccaceae</taxon>
        <taxon>Albidovulum</taxon>
    </lineage>
</organism>
<accession>A0ABT2ZJ86</accession>
<dbReference type="EMBL" id="JAOWKZ010000001">
    <property type="protein sequence ID" value="MCV2871098.1"/>
    <property type="molecule type" value="Genomic_DNA"/>
</dbReference>
<name>A0ABT2ZJ86_9RHOB</name>
<evidence type="ECO:0000313" key="1">
    <source>
        <dbReference type="EMBL" id="MCV2871098.1"/>
    </source>
</evidence>
<reference evidence="1 2" key="1">
    <citation type="submission" date="2022-10" db="EMBL/GenBank/DDBJ databases">
        <title>Defluviimonas sp. nov., isolated from ocean surface sediments.</title>
        <authorList>
            <person name="He W."/>
            <person name="Wang L."/>
            <person name="Zhang D.-F."/>
        </authorList>
    </citation>
    <scope>NUCLEOTIDE SEQUENCE [LARGE SCALE GENOMIC DNA]</scope>
    <source>
        <strain evidence="1 2">WL0050</strain>
    </source>
</reference>
<keyword evidence="2" id="KW-1185">Reference proteome</keyword>
<comment type="caution">
    <text evidence="1">The sequence shown here is derived from an EMBL/GenBank/DDBJ whole genome shotgun (WGS) entry which is preliminary data.</text>
</comment>
<evidence type="ECO:0000313" key="2">
    <source>
        <dbReference type="Proteomes" id="UP001652564"/>
    </source>
</evidence>
<sequence length="236" mass="24248">MPNTNQLGLPLLQPAQAQKHVTVNEGMARLDGLVQLVLISKSVALPPAIVIDGACYGVPVGAVNEWSGQDGKIAIGTNGGWEFADPKRGWHAAILDEGGTALYDGAAWRIGMATLSPKNAGLSLKVAEIDHVIAAGPVSTTMVVIPSNAVVFGATARVTVDITGTLTGWSLGNPGAVGRYGSGLGLAAGSWARGVLGQPTTFYVPEAMQLDAEGGNFASGEVRIAVHYLELALPDL</sequence>
<dbReference type="Pfam" id="PF10983">
    <property type="entry name" value="DUF2793"/>
    <property type="match status" value="1"/>
</dbReference>
<gene>
    <name evidence="1" type="ORF">OEZ71_02185</name>
</gene>
<proteinExistence type="predicted"/>
<dbReference type="InterPro" id="IPR021251">
    <property type="entry name" value="DUF2793"/>
</dbReference>
<protein>
    <submittedName>
        <fullName evidence="1">DUF2793 domain-containing protein</fullName>
    </submittedName>
</protein>
<dbReference type="Proteomes" id="UP001652564">
    <property type="component" value="Unassembled WGS sequence"/>
</dbReference>
<dbReference type="RefSeq" id="WP_263738288.1">
    <property type="nucleotide sequence ID" value="NZ_JAOWKZ010000001.1"/>
</dbReference>